<dbReference type="Proteomes" id="UP000019146">
    <property type="component" value="Chromosome 1"/>
</dbReference>
<dbReference type="GeneID" id="69968837"/>
<dbReference type="AlphaFoldDB" id="A0A0P0R9Q6"/>
<evidence type="ECO:0000313" key="4">
    <source>
        <dbReference type="Proteomes" id="UP000019146"/>
    </source>
</evidence>
<feature type="compositionally biased region" description="Polar residues" evidence="1">
    <location>
        <begin position="42"/>
        <end position="54"/>
    </location>
</feature>
<dbReference type="KEGG" id="bcai:K788_0002200"/>
<feature type="signal peptide" evidence="2">
    <location>
        <begin position="1"/>
        <end position="27"/>
    </location>
</feature>
<feature type="region of interest" description="Disordered" evidence="1">
    <location>
        <begin position="95"/>
        <end position="116"/>
    </location>
</feature>
<feature type="chain" id="PRO_5006054047" evidence="2">
    <location>
        <begin position="28"/>
        <end position="116"/>
    </location>
</feature>
<evidence type="ECO:0000256" key="2">
    <source>
        <dbReference type="SAM" id="SignalP"/>
    </source>
</evidence>
<reference evidence="3 4" key="1">
    <citation type="journal article" date="2014" name="Genome Announc.">
        <title>Draft Genome Sequence of the Haloacid-Degrading Burkholderia caribensis Strain MBA4.</title>
        <authorList>
            <person name="Pan Y."/>
            <person name="Kong K.F."/>
            <person name="Tsang J.S."/>
        </authorList>
    </citation>
    <scope>NUCLEOTIDE SEQUENCE [LARGE SCALE GENOMIC DNA]</scope>
    <source>
        <strain evidence="3 4">MBA4</strain>
    </source>
</reference>
<feature type="compositionally biased region" description="Pro residues" evidence="1">
    <location>
        <begin position="99"/>
        <end position="110"/>
    </location>
</feature>
<evidence type="ECO:0000313" key="3">
    <source>
        <dbReference type="EMBL" id="ALL64688.1"/>
    </source>
</evidence>
<dbReference type="EMBL" id="CP012746">
    <property type="protein sequence ID" value="ALL64688.1"/>
    <property type="molecule type" value="Genomic_DNA"/>
</dbReference>
<accession>A0A0P0R9Q6</accession>
<keyword evidence="2" id="KW-0732">Signal</keyword>
<dbReference type="RefSeq" id="WP_036004187.1">
    <property type="nucleotide sequence ID" value="NZ_CP012746.1"/>
</dbReference>
<protein>
    <submittedName>
        <fullName evidence="3">Uncharacterized protein</fullName>
    </submittedName>
</protein>
<feature type="region of interest" description="Disordered" evidence="1">
    <location>
        <begin position="28"/>
        <end position="54"/>
    </location>
</feature>
<sequence>MFSDHTIHLLRSAAAVVLLGAASTAFAASPTSRPPLVLDTQGGISDGQSGTILTTGPLSHSRIVEAQPIAAPEELAPNGAPPYIVAPYIQVPGAVQAPYPNPPTPQPRPRYVPHSQ</sequence>
<gene>
    <name evidence="3" type="ORF">K788_0002200</name>
</gene>
<organism evidence="3 4">
    <name type="scientific">Paraburkholderia caribensis MBA4</name>
    <dbReference type="NCBI Taxonomy" id="1323664"/>
    <lineage>
        <taxon>Bacteria</taxon>
        <taxon>Pseudomonadati</taxon>
        <taxon>Pseudomonadota</taxon>
        <taxon>Betaproteobacteria</taxon>
        <taxon>Burkholderiales</taxon>
        <taxon>Burkholderiaceae</taxon>
        <taxon>Paraburkholderia</taxon>
    </lineage>
</organism>
<name>A0A0P0R9Q6_9BURK</name>
<evidence type="ECO:0000256" key="1">
    <source>
        <dbReference type="SAM" id="MobiDB-lite"/>
    </source>
</evidence>
<proteinExistence type="predicted"/>